<dbReference type="FunFam" id="3.40.309.10:FF:000012">
    <property type="entry name" value="Betaine aldehyde dehydrogenase"/>
    <property type="match status" value="1"/>
</dbReference>
<dbReference type="FunFam" id="3.40.605.10:FF:000007">
    <property type="entry name" value="NAD/NADP-dependent betaine aldehyde dehydrogenase"/>
    <property type="match status" value="1"/>
</dbReference>
<comment type="subunit">
    <text evidence="2">Homotetramer.</text>
</comment>
<dbReference type="GeneID" id="56035901"/>
<dbReference type="SUPFAM" id="SSF53720">
    <property type="entry name" value="ALDH-like"/>
    <property type="match status" value="1"/>
</dbReference>
<reference evidence="7 8" key="1">
    <citation type="submission" date="2020-06" db="EMBL/GenBank/DDBJ databases">
        <title>NJ-3-1, isolated from saline soil.</title>
        <authorList>
            <person name="Cui H.L."/>
            <person name="Shi X."/>
        </authorList>
    </citation>
    <scope>NUCLEOTIDE SEQUENCE [LARGE SCALE GENOMIC DNA]</scope>
    <source>
        <strain evidence="7 8">NJ-3-1</strain>
    </source>
</reference>
<dbReference type="OrthoDB" id="6342at2157"/>
<gene>
    <name evidence="7" type="ORF">HUG12_00540</name>
</gene>
<feature type="domain" description="Aldehyde dehydrogenase" evidence="6">
    <location>
        <begin position="31"/>
        <end position="486"/>
    </location>
</feature>
<dbReference type="Gene3D" id="3.40.605.10">
    <property type="entry name" value="Aldehyde Dehydrogenase, Chain A, domain 1"/>
    <property type="match status" value="1"/>
</dbReference>
<keyword evidence="8" id="KW-1185">Reference proteome</keyword>
<name>A0A7D5QDZ2_9EURY</name>
<organism evidence="7 8">
    <name type="scientific">Halorarum salinum</name>
    <dbReference type="NCBI Taxonomy" id="2743089"/>
    <lineage>
        <taxon>Archaea</taxon>
        <taxon>Methanobacteriati</taxon>
        <taxon>Methanobacteriota</taxon>
        <taxon>Stenosarchaea group</taxon>
        <taxon>Halobacteria</taxon>
        <taxon>Halobacteriales</taxon>
        <taxon>Haloferacaceae</taxon>
        <taxon>Halorarum</taxon>
    </lineage>
</organism>
<dbReference type="PANTHER" id="PTHR11699">
    <property type="entry name" value="ALDEHYDE DEHYDROGENASE-RELATED"/>
    <property type="match status" value="1"/>
</dbReference>
<evidence type="ECO:0000256" key="4">
    <source>
        <dbReference type="PROSITE-ProRule" id="PRU10007"/>
    </source>
</evidence>
<dbReference type="InterPro" id="IPR015590">
    <property type="entry name" value="Aldehyde_DH_dom"/>
</dbReference>
<dbReference type="Proteomes" id="UP000509626">
    <property type="component" value="Chromosome"/>
</dbReference>
<dbReference type="InterPro" id="IPR016161">
    <property type="entry name" value="Ald_DH/histidinol_DH"/>
</dbReference>
<protein>
    <submittedName>
        <fullName evidence="7">Aldehyde dehydrogenase family protein</fullName>
    </submittedName>
</protein>
<feature type="active site" evidence="4">
    <location>
        <position position="261"/>
    </location>
</feature>
<dbReference type="AlphaFoldDB" id="A0A7D5QDZ2"/>
<evidence type="ECO:0000256" key="1">
    <source>
        <dbReference type="ARBA" id="ARBA00009986"/>
    </source>
</evidence>
<evidence type="ECO:0000256" key="5">
    <source>
        <dbReference type="RuleBase" id="RU003345"/>
    </source>
</evidence>
<evidence type="ECO:0000256" key="3">
    <source>
        <dbReference type="ARBA" id="ARBA00023002"/>
    </source>
</evidence>
<evidence type="ECO:0000313" key="7">
    <source>
        <dbReference type="EMBL" id="QLG60322.1"/>
    </source>
</evidence>
<evidence type="ECO:0000259" key="6">
    <source>
        <dbReference type="Pfam" id="PF00171"/>
    </source>
</evidence>
<dbReference type="InterPro" id="IPR016162">
    <property type="entry name" value="Ald_DH_N"/>
</dbReference>
<evidence type="ECO:0000256" key="2">
    <source>
        <dbReference type="ARBA" id="ARBA00011881"/>
    </source>
</evidence>
<dbReference type="PROSITE" id="PS00687">
    <property type="entry name" value="ALDEHYDE_DEHYDR_GLU"/>
    <property type="match status" value="1"/>
</dbReference>
<sequence length="501" mass="54298">MKFERFLSLTGIEVELLIENRMYVDGEFVTNDETVATTDPATGTHLADVPVATEDQINQAVAAAARASQEWNSYSPVEKGKRLETFADALSEASDDLANLDVADTGSTIKRMQYDPEKGAELIRYFAGLITELKGDTLPTEGQTFDFTRREPYGVVAAISPFNHPAMFVGKKLAPALAAGNGIVMKPSEVTPLSALYVGHLVEETAIFPDGLVNFITGAGGVGQMLVEHPNVDLINMNGSVEVGKRVMESAATNVTDVILELGGKNPTIVFPDANVEKAATGAAKGMSLPWQGQSCSSGSRLLVHESIRDDVVSRVVDRFEAVRPDDPFKESADMGSIVSRQQYEKVLRYIEQTKEESAELLTGGEAIQPFETGYFIEPTVFEVAPELTIANEEVFGPVLSVITWSDYEEMIEIANGVDYGLTASVWTDSLQDAHRAIEDLEAGYVWVNQHGGHFTGAPFGGYKESGIGKKDSLEGLIGHTRLKNVNVNFEGGTHDWHSLG</sequence>
<dbReference type="KEGG" id="halu:HUG12_00540"/>
<comment type="similarity">
    <text evidence="1 5">Belongs to the aldehyde dehydrogenase family.</text>
</comment>
<dbReference type="GO" id="GO:0016620">
    <property type="term" value="F:oxidoreductase activity, acting on the aldehyde or oxo group of donors, NAD or NADP as acceptor"/>
    <property type="evidence" value="ECO:0007669"/>
    <property type="project" value="InterPro"/>
</dbReference>
<evidence type="ECO:0000313" key="8">
    <source>
        <dbReference type="Proteomes" id="UP000509626"/>
    </source>
</evidence>
<proteinExistence type="inferred from homology"/>
<dbReference type="RefSeq" id="WP_179266908.1">
    <property type="nucleotide sequence ID" value="NZ_CP058579.1"/>
</dbReference>
<dbReference type="EMBL" id="CP058579">
    <property type="protein sequence ID" value="QLG60322.1"/>
    <property type="molecule type" value="Genomic_DNA"/>
</dbReference>
<dbReference type="InterPro" id="IPR029510">
    <property type="entry name" value="Ald_DH_CS_GLU"/>
</dbReference>
<keyword evidence="3 5" id="KW-0560">Oxidoreductase</keyword>
<dbReference type="Pfam" id="PF00171">
    <property type="entry name" value="Aldedh"/>
    <property type="match status" value="1"/>
</dbReference>
<dbReference type="InterPro" id="IPR016163">
    <property type="entry name" value="Ald_DH_C"/>
</dbReference>
<accession>A0A7D5QDZ2</accession>
<dbReference type="Gene3D" id="3.40.309.10">
    <property type="entry name" value="Aldehyde Dehydrogenase, Chain A, domain 2"/>
    <property type="match status" value="1"/>
</dbReference>